<keyword evidence="2" id="KW-1185">Reference proteome</keyword>
<gene>
    <name evidence="1" type="ORF">KO481_05340</name>
</gene>
<accession>A0ABS6ASE6</accession>
<comment type="caution">
    <text evidence="1">The sequence shown here is derived from an EMBL/GenBank/DDBJ whole genome shotgun (WGS) entry which is preliminary data.</text>
</comment>
<evidence type="ECO:0000313" key="1">
    <source>
        <dbReference type="EMBL" id="MBU3060947.1"/>
    </source>
</evidence>
<organism evidence="1 2">
    <name type="scientific">Nocardia albiluteola</name>
    <dbReference type="NCBI Taxonomy" id="2842303"/>
    <lineage>
        <taxon>Bacteria</taxon>
        <taxon>Bacillati</taxon>
        <taxon>Actinomycetota</taxon>
        <taxon>Actinomycetes</taxon>
        <taxon>Mycobacteriales</taxon>
        <taxon>Nocardiaceae</taxon>
        <taxon>Nocardia</taxon>
    </lineage>
</organism>
<proteinExistence type="predicted"/>
<reference evidence="1 2" key="1">
    <citation type="submission" date="2021-06" db="EMBL/GenBank/DDBJ databases">
        <title>Actinomycetes sequencing.</title>
        <authorList>
            <person name="Shan Q."/>
        </authorList>
    </citation>
    <scope>NUCLEOTIDE SEQUENCE [LARGE SCALE GENOMIC DNA]</scope>
    <source>
        <strain evidence="1 2">NEAU-G5</strain>
    </source>
</reference>
<dbReference type="EMBL" id="JAHKNI010000001">
    <property type="protein sequence ID" value="MBU3060947.1"/>
    <property type="molecule type" value="Genomic_DNA"/>
</dbReference>
<sequence length="61" mass="6474">MYGLPPADHNAVTVMTIPVAHRIMQEHIDCPITVCALKRQAKRALIGAGMLRPATAAHAGS</sequence>
<protein>
    <submittedName>
        <fullName evidence="1">Uncharacterized protein</fullName>
    </submittedName>
</protein>
<name>A0ABS6ASE6_9NOCA</name>
<dbReference type="Proteomes" id="UP000733379">
    <property type="component" value="Unassembled WGS sequence"/>
</dbReference>
<evidence type="ECO:0000313" key="2">
    <source>
        <dbReference type="Proteomes" id="UP000733379"/>
    </source>
</evidence>